<dbReference type="PANTHER" id="PTHR37815:SF3">
    <property type="entry name" value="UPF0397 PROTEIN SPR0429"/>
    <property type="match status" value="1"/>
</dbReference>
<dbReference type="RefSeq" id="WP_153792285.1">
    <property type="nucleotide sequence ID" value="NZ_CP045915.1"/>
</dbReference>
<dbReference type="AlphaFoldDB" id="A0A5Q2TPR5"/>
<dbReference type="InterPro" id="IPR009825">
    <property type="entry name" value="ECF_substrate-spec-like"/>
</dbReference>
<feature type="transmembrane region" description="Helical" evidence="5">
    <location>
        <begin position="149"/>
        <end position="171"/>
    </location>
</feature>
<feature type="transmembrane region" description="Helical" evidence="5">
    <location>
        <begin position="6"/>
        <end position="28"/>
    </location>
</feature>
<dbReference type="HAMAP" id="MF_01572">
    <property type="entry name" value="UPF0397"/>
    <property type="match status" value="1"/>
</dbReference>
<proteinExistence type="inferred from homology"/>
<keyword evidence="2 5" id="KW-0812">Transmembrane</keyword>
<dbReference type="Gene3D" id="1.10.1760.20">
    <property type="match status" value="1"/>
</dbReference>
<keyword evidence="7" id="KW-1185">Reference proteome</keyword>
<organism evidence="6 7">
    <name type="scientific">Gracilibacillus salitolerans</name>
    <dbReference type="NCBI Taxonomy" id="2663022"/>
    <lineage>
        <taxon>Bacteria</taxon>
        <taxon>Bacillati</taxon>
        <taxon>Bacillota</taxon>
        <taxon>Bacilli</taxon>
        <taxon>Bacillales</taxon>
        <taxon>Bacillaceae</taxon>
        <taxon>Gracilibacillus</taxon>
    </lineage>
</organism>
<dbReference type="EMBL" id="CP045915">
    <property type="protein sequence ID" value="QGH36097.1"/>
    <property type="molecule type" value="Genomic_DNA"/>
</dbReference>
<evidence type="ECO:0000256" key="3">
    <source>
        <dbReference type="ARBA" id="ARBA00022989"/>
    </source>
</evidence>
<dbReference type="InterPro" id="IPR022914">
    <property type="entry name" value="UPF0397"/>
</dbReference>
<evidence type="ECO:0000256" key="4">
    <source>
        <dbReference type="ARBA" id="ARBA00023136"/>
    </source>
</evidence>
<dbReference type="PANTHER" id="PTHR37815">
    <property type="entry name" value="UPF0397 PROTEIN BC_2624-RELATED"/>
    <property type="match status" value="1"/>
</dbReference>
<evidence type="ECO:0000313" key="7">
    <source>
        <dbReference type="Proteomes" id="UP000339690"/>
    </source>
</evidence>
<keyword evidence="1 5" id="KW-1003">Cell membrane</keyword>
<feature type="transmembrane region" description="Helical" evidence="5">
    <location>
        <begin position="115"/>
        <end position="137"/>
    </location>
</feature>
<dbReference type="Pfam" id="PF07155">
    <property type="entry name" value="ECF-ribofla_trS"/>
    <property type="match status" value="1"/>
</dbReference>
<evidence type="ECO:0000313" key="6">
    <source>
        <dbReference type="EMBL" id="QGH36097.1"/>
    </source>
</evidence>
<comment type="subcellular location">
    <subcellularLocation>
        <location evidence="5">Cell membrane</location>
        <topology evidence="5">Multi-pass membrane protein</topology>
    </subcellularLocation>
</comment>
<dbReference type="GO" id="GO:0005886">
    <property type="term" value="C:plasma membrane"/>
    <property type="evidence" value="ECO:0007669"/>
    <property type="project" value="UniProtKB-SubCell"/>
</dbReference>
<keyword evidence="4 5" id="KW-0472">Membrane</keyword>
<protein>
    <recommendedName>
        <fullName evidence="5">UPF0397 protein GI584_19490</fullName>
    </recommendedName>
</protein>
<dbReference type="KEGG" id="grc:GI584_19490"/>
<reference evidence="6 7" key="1">
    <citation type="submission" date="2019-11" db="EMBL/GenBank/DDBJ databases">
        <title>Gracilibacillus salitolerans sp. nov., a moderate halophile isolated from a saline soil in northwest China.</title>
        <authorList>
            <person name="Gan L."/>
        </authorList>
    </citation>
    <scope>NUCLEOTIDE SEQUENCE [LARGE SCALE GENOMIC DNA]</scope>
    <source>
        <strain evidence="6 7">SCU50</strain>
    </source>
</reference>
<evidence type="ECO:0000256" key="1">
    <source>
        <dbReference type="ARBA" id="ARBA00022475"/>
    </source>
</evidence>
<comment type="similarity">
    <text evidence="5">Belongs to the UPF0397 family.</text>
</comment>
<evidence type="ECO:0000256" key="5">
    <source>
        <dbReference type="HAMAP-Rule" id="MF_01572"/>
    </source>
</evidence>
<accession>A0A5Q2TPR5</accession>
<name>A0A5Q2TPR5_9BACI</name>
<feature type="transmembrane region" description="Helical" evidence="5">
    <location>
        <begin position="40"/>
        <end position="64"/>
    </location>
</feature>
<sequence>MKGNLSIRTIVAIGIGAAVYVILGRFLTIPTGIPNTNIETAVAFLAFMAVLFGPVAGGLIGLFGHALKDVLLWGSIWWSWVFVSLFVGLFIGLFARRIALEDGAFGTKKIISFNVVQVIVQVIGWFLLAPLLDIIIYAEPANKVFTQGAVAGISNIISVGVIGTILLAAYAKTRTKGNSLSKED</sequence>
<keyword evidence="3 5" id="KW-1133">Transmembrane helix</keyword>
<evidence type="ECO:0000256" key="2">
    <source>
        <dbReference type="ARBA" id="ARBA00022692"/>
    </source>
</evidence>
<gene>
    <name evidence="6" type="ORF">GI584_19490</name>
</gene>
<dbReference type="Proteomes" id="UP000339690">
    <property type="component" value="Chromosome"/>
</dbReference>
<dbReference type="NCBIfam" id="NF010182">
    <property type="entry name" value="PRK13661.1"/>
    <property type="match status" value="1"/>
</dbReference>
<feature type="transmembrane region" description="Helical" evidence="5">
    <location>
        <begin position="76"/>
        <end position="95"/>
    </location>
</feature>